<feature type="region of interest" description="Disordered" evidence="1">
    <location>
        <begin position="1"/>
        <end position="27"/>
    </location>
</feature>
<evidence type="ECO:0000313" key="2">
    <source>
        <dbReference type="EMBL" id="KAK3902961.1"/>
    </source>
</evidence>
<dbReference type="Proteomes" id="UP001303889">
    <property type="component" value="Unassembled WGS sequence"/>
</dbReference>
<name>A0AAN6RUV8_9PEZI</name>
<keyword evidence="3" id="KW-1185">Reference proteome</keyword>
<comment type="caution">
    <text evidence="2">The sequence shown here is derived from an EMBL/GenBank/DDBJ whole genome shotgun (WGS) entry which is preliminary data.</text>
</comment>
<reference evidence="2" key="1">
    <citation type="journal article" date="2023" name="Mol. Phylogenet. Evol.">
        <title>Genome-scale phylogeny and comparative genomics of the fungal order Sordariales.</title>
        <authorList>
            <person name="Hensen N."/>
            <person name="Bonometti L."/>
            <person name="Westerberg I."/>
            <person name="Brannstrom I.O."/>
            <person name="Guillou S."/>
            <person name="Cros-Aarteil S."/>
            <person name="Calhoun S."/>
            <person name="Haridas S."/>
            <person name="Kuo A."/>
            <person name="Mondo S."/>
            <person name="Pangilinan J."/>
            <person name="Riley R."/>
            <person name="LaButti K."/>
            <person name="Andreopoulos B."/>
            <person name="Lipzen A."/>
            <person name="Chen C."/>
            <person name="Yan M."/>
            <person name="Daum C."/>
            <person name="Ng V."/>
            <person name="Clum A."/>
            <person name="Steindorff A."/>
            <person name="Ohm R.A."/>
            <person name="Martin F."/>
            <person name="Silar P."/>
            <person name="Natvig D.O."/>
            <person name="Lalanne C."/>
            <person name="Gautier V."/>
            <person name="Ament-Velasquez S.L."/>
            <person name="Kruys A."/>
            <person name="Hutchinson M.I."/>
            <person name="Powell A.J."/>
            <person name="Barry K."/>
            <person name="Miller A.N."/>
            <person name="Grigoriev I.V."/>
            <person name="Debuchy R."/>
            <person name="Gladieux P."/>
            <person name="Hiltunen Thoren M."/>
            <person name="Johannesson H."/>
        </authorList>
    </citation>
    <scope>NUCLEOTIDE SEQUENCE</scope>
    <source>
        <strain evidence="2">CBS 103.79</strain>
    </source>
</reference>
<feature type="compositionally biased region" description="Pro residues" evidence="1">
    <location>
        <begin position="16"/>
        <end position="26"/>
    </location>
</feature>
<gene>
    <name evidence="2" type="ORF">C8A05DRAFT_15051</name>
</gene>
<proteinExistence type="predicted"/>
<organism evidence="2 3">
    <name type="scientific">Staphylotrichum tortipilum</name>
    <dbReference type="NCBI Taxonomy" id="2831512"/>
    <lineage>
        <taxon>Eukaryota</taxon>
        <taxon>Fungi</taxon>
        <taxon>Dikarya</taxon>
        <taxon>Ascomycota</taxon>
        <taxon>Pezizomycotina</taxon>
        <taxon>Sordariomycetes</taxon>
        <taxon>Sordariomycetidae</taxon>
        <taxon>Sordariales</taxon>
        <taxon>Chaetomiaceae</taxon>
        <taxon>Staphylotrichum</taxon>
    </lineage>
</organism>
<feature type="compositionally biased region" description="Polar residues" evidence="1">
    <location>
        <begin position="1"/>
        <end position="10"/>
    </location>
</feature>
<reference evidence="2" key="2">
    <citation type="submission" date="2023-05" db="EMBL/GenBank/DDBJ databases">
        <authorList>
            <consortium name="Lawrence Berkeley National Laboratory"/>
            <person name="Steindorff A."/>
            <person name="Hensen N."/>
            <person name="Bonometti L."/>
            <person name="Westerberg I."/>
            <person name="Brannstrom I.O."/>
            <person name="Guillou S."/>
            <person name="Cros-Aarteil S."/>
            <person name="Calhoun S."/>
            <person name="Haridas S."/>
            <person name="Kuo A."/>
            <person name="Mondo S."/>
            <person name="Pangilinan J."/>
            <person name="Riley R."/>
            <person name="Labutti K."/>
            <person name="Andreopoulos B."/>
            <person name="Lipzen A."/>
            <person name="Chen C."/>
            <person name="Yanf M."/>
            <person name="Daum C."/>
            <person name="Ng V."/>
            <person name="Clum A."/>
            <person name="Ohm R."/>
            <person name="Martin F."/>
            <person name="Silar P."/>
            <person name="Natvig D."/>
            <person name="Lalanne C."/>
            <person name="Gautier V."/>
            <person name="Ament-Velasquez S.L."/>
            <person name="Kruys A."/>
            <person name="Hutchinson M.I."/>
            <person name="Powell A.J."/>
            <person name="Barry K."/>
            <person name="Miller A.N."/>
            <person name="Grigoriev I.V."/>
            <person name="Debuchy R."/>
            <person name="Gladieux P."/>
            <person name="Thoren M.H."/>
            <person name="Johannesson H."/>
        </authorList>
    </citation>
    <scope>NUCLEOTIDE SEQUENCE</scope>
    <source>
        <strain evidence="2">CBS 103.79</strain>
    </source>
</reference>
<dbReference type="AlphaFoldDB" id="A0AAN6RUV8"/>
<dbReference type="EMBL" id="MU855477">
    <property type="protein sequence ID" value="KAK3902961.1"/>
    <property type="molecule type" value="Genomic_DNA"/>
</dbReference>
<evidence type="ECO:0000313" key="3">
    <source>
        <dbReference type="Proteomes" id="UP001303889"/>
    </source>
</evidence>
<sequence length="200" mass="22315">MPLQQQQPIQSHAGPEEPPGPEPIPPLVNIAPSIFVPLQDDILTAEPPRDRIQRLEHILKAIDYQRQGVKDNLLYMFAREKTRIVQHAAEQERAQGPAKINTALAPAEADAVIANMEAPAAPGMDYNIRDMPLPPRTPIARDTSLRDRTVAELLNVVELGLAELQGFEDHMVGIKADYLDRLEKEMATIENVGKRLEERS</sequence>
<protein>
    <submittedName>
        <fullName evidence="2">Uncharacterized protein</fullName>
    </submittedName>
</protein>
<evidence type="ECO:0000256" key="1">
    <source>
        <dbReference type="SAM" id="MobiDB-lite"/>
    </source>
</evidence>
<accession>A0AAN6RUV8</accession>